<proteinExistence type="predicted"/>
<evidence type="ECO:0000313" key="2">
    <source>
        <dbReference type="Proteomes" id="UP001224775"/>
    </source>
</evidence>
<dbReference type="EMBL" id="JATAAI010000001">
    <property type="protein sequence ID" value="KAK1748176.1"/>
    <property type="molecule type" value="Genomic_DNA"/>
</dbReference>
<comment type="caution">
    <text evidence="1">The sequence shown here is derived from an EMBL/GenBank/DDBJ whole genome shotgun (WGS) entry which is preliminary data.</text>
</comment>
<dbReference type="PANTHER" id="PTHR14586:SF1">
    <property type="entry name" value="THIAMINE-TRIPHOSPHATASE"/>
    <property type="match status" value="1"/>
</dbReference>
<reference evidence="1" key="1">
    <citation type="submission" date="2023-06" db="EMBL/GenBank/DDBJ databases">
        <title>Survivors Of The Sea: Transcriptome response of Skeletonema marinoi to long-term dormancy.</title>
        <authorList>
            <person name="Pinder M.I.M."/>
            <person name="Kourtchenko O."/>
            <person name="Robertson E.K."/>
            <person name="Larsson T."/>
            <person name="Maumus F."/>
            <person name="Osuna-Cruz C.M."/>
            <person name="Vancaester E."/>
            <person name="Stenow R."/>
            <person name="Vandepoele K."/>
            <person name="Ploug H."/>
            <person name="Bruchert V."/>
            <person name="Godhe A."/>
            <person name="Topel M."/>
        </authorList>
    </citation>
    <scope>NUCLEOTIDE SEQUENCE</scope>
    <source>
        <strain evidence="1">R05AC</strain>
    </source>
</reference>
<name>A0AAD8YKB2_9STRA</name>
<dbReference type="GO" id="GO:0042357">
    <property type="term" value="P:thiamine diphosphate metabolic process"/>
    <property type="evidence" value="ECO:0007669"/>
    <property type="project" value="TreeGrafter"/>
</dbReference>
<dbReference type="GO" id="GO:0050333">
    <property type="term" value="F:thiamine triphosphate phosphatase activity"/>
    <property type="evidence" value="ECO:0007669"/>
    <property type="project" value="InterPro"/>
</dbReference>
<dbReference type="PANTHER" id="PTHR14586">
    <property type="entry name" value="THIAMINE-TRIPHOSPHATASE"/>
    <property type="match status" value="1"/>
</dbReference>
<gene>
    <name evidence="1" type="ORF">QTG54_000115</name>
</gene>
<dbReference type="Gene3D" id="2.40.320.10">
    <property type="entry name" value="Hypothetical Protein Pfu-838710-001"/>
    <property type="match status" value="1"/>
</dbReference>
<protein>
    <submittedName>
        <fullName evidence="1">Uncharacterized protein</fullName>
    </submittedName>
</protein>
<dbReference type="GO" id="GO:0000287">
    <property type="term" value="F:magnesium ion binding"/>
    <property type="evidence" value="ECO:0007669"/>
    <property type="project" value="TreeGrafter"/>
</dbReference>
<evidence type="ECO:0000313" key="1">
    <source>
        <dbReference type="EMBL" id="KAK1748176.1"/>
    </source>
</evidence>
<organism evidence="1 2">
    <name type="scientific">Skeletonema marinoi</name>
    <dbReference type="NCBI Taxonomy" id="267567"/>
    <lineage>
        <taxon>Eukaryota</taxon>
        <taxon>Sar</taxon>
        <taxon>Stramenopiles</taxon>
        <taxon>Ochrophyta</taxon>
        <taxon>Bacillariophyta</taxon>
        <taxon>Coscinodiscophyceae</taxon>
        <taxon>Thalassiosirophycidae</taxon>
        <taxon>Thalassiosirales</taxon>
        <taxon>Skeletonemataceae</taxon>
        <taxon>Skeletonema</taxon>
        <taxon>Skeletonema marinoi-dohrnii complex</taxon>
    </lineage>
</organism>
<dbReference type="Proteomes" id="UP001224775">
    <property type="component" value="Unassembled WGS sequence"/>
</dbReference>
<dbReference type="AlphaFoldDB" id="A0AAD8YKB2"/>
<accession>A0AAD8YKB2</accession>
<dbReference type="SUPFAM" id="SSF55154">
    <property type="entry name" value="CYTH-like phosphatases"/>
    <property type="match status" value="1"/>
</dbReference>
<sequence length="162" mass="18237">MTTYEELQGKAAKELILDMLPEVTANESIELECKSNSKYSTHDIPYLEGGEQLVPFARVETFRTCWKATSTVNEFSGLKVDIDKADSGYMVGEVEALCDGISSQEDVENEKEKIRKFVDMITRESERDNEATTIGKLEFVLMKESPDLYNACVKAGVIHRPK</sequence>
<dbReference type="InterPro" id="IPR039582">
    <property type="entry name" value="THTPA"/>
</dbReference>
<keyword evidence="2" id="KW-1185">Reference proteome</keyword>
<dbReference type="InterPro" id="IPR033469">
    <property type="entry name" value="CYTH-like_dom_sf"/>
</dbReference>